<evidence type="ECO:0000256" key="3">
    <source>
        <dbReference type="ARBA" id="ARBA00022792"/>
    </source>
</evidence>
<name>A0A443QXD9_9ACAR</name>
<dbReference type="Proteomes" id="UP000285301">
    <property type="component" value="Unassembled WGS sequence"/>
</dbReference>
<dbReference type="STRING" id="1965070.A0A443QXD9"/>
<dbReference type="CDD" id="cd06530">
    <property type="entry name" value="S26_SPase_I"/>
    <property type="match status" value="1"/>
</dbReference>
<dbReference type="Pfam" id="PF10502">
    <property type="entry name" value="Peptidase_S26"/>
    <property type="match status" value="2"/>
</dbReference>
<feature type="active site" evidence="8">
    <location>
        <position position="37"/>
    </location>
</feature>
<organism evidence="10 11">
    <name type="scientific">Dinothrombium tinctorium</name>
    <dbReference type="NCBI Taxonomy" id="1965070"/>
    <lineage>
        <taxon>Eukaryota</taxon>
        <taxon>Metazoa</taxon>
        <taxon>Ecdysozoa</taxon>
        <taxon>Arthropoda</taxon>
        <taxon>Chelicerata</taxon>
        <taxon>Arachnida</taxon>
        <taxon>Acari</taxon>
        <taxon>Acariformes</taxon>
        <taxon>Trombidiformes</taxon>
        <taxon>Prostigmata</taxon>
        <taxon>Anystina</taxon>
        <taxon>Parasitengona</taxon>
        <taxon>Trombidioidea</taxon>
        <taxon>Trombidiidae</taxon>
        <taxon>Dinothrombium</taxon>
    </lineage>
</organism>
<keyword evidence="4" id="KW-0378">Hydrolase</keyword>
<evidence type="ECO:0000256" key="1">
    <source>
        <dbReference type="ARBA" id="ARBA00004273"/>
    </source>
</evidence>
<dbReference type="InterPro" id="IPR019533">
    <property type="entry name" value="Peptidase_S26"/>
</dbReference>
<evidence type="ECO:0000256" key="7">
    <source>
        <dbReference type="ARBA" id="ARBA00038445"/>
    </source>
</evidence>
<comment type="subcellular location">
    <subcellularLocation>
        <location evidence="1">Mitochondrion inner membrane</location>
    </subcellularLocation>
</comment>
<proteinExistence type="inferred from homology"/>
<dbReference type="InterPro" id="IPR052064">
    <property type="entry name" value="Mito_IMP1_subunit"/>
</dbReference>
<dbReference type="SUPFAM" id="SSF51306">
    <property type="entry name" value="LexA/Signal peptidase"/>
    <property type="match status" value="1"/>
</dbReference>
<dbReference type="OrthoDB" id="308440at2759"/>
<evidence type="ECO:0000256" key="2">
    <source>
        <dbReference type="ARBA" id="ARBA00011805"/>
    </source>
</evidence>
<dbReference type="GO" id="GO:0004252">
    <property type="term" value="F:serine-type endopeptidase activity"/>
    <property type="evidence" value="ECO:0007669"/>
    <property type="project" value="InterPro"/>
</dbReference>
<comment type="similarity">
    <text evidence="7">Belongs to the peptidase S26 family. IMP1 subfamily.</text>
</comment>
<keyword evidence="3" id="KW-0999">Mitochondrion inner membrane</keyword>
<evidence type="ECO:0000256" key="4">
    <source>
        <dbReference type="ARBA" id="ARBA00022801"/>
    </source>
</evidence>
<feature type="active site" evidence="8">
    <location>
        <position position="98"/>
    </location>
</feature>
<keyword evidence="10" id="KW-0645">Protease</keyword>
<dbReference type="PANTHER" id="PTHR12383:SF16">
    <property type="entry name" value="MITOCHONDRIAL INNER MEMBRANE PROTEASE SUBUNIT 1"/>
    <property type="match status" value="1"/>
</dbReference>
<dbReference type="PANTHER" id="PTHR12383">
    <property type="entry name" value="PROTEASE FAMILY S26 MITOCHONDRIAL INNER MEMBRANE PROTEASE-RELATED"/>
    <property type="match status" value="1"/>
</dbReference>
<keyword evidence="6" id="KW-0472">Membrane</keyword>
<accession>A0A443QXD9</accession>
<gene>
    <name evidence="10" type="ORF">B4U79_08926</name>
</gene>
<reference evidence="10 11" key="1">
    <citation type="journal article" date="2018" name="Gigascience">
        <title>Genomes of trombidid mites reveal novel predicted allergens and laterally-transferred genes associated with secondary metabolism.</title>
        <authorList>
            <person name="Dong X."/>
            <person name="Chaisiri K."/>
            <person name="Xia D."/>
            <person name="Armstrong S.D."/>
            <person name="Fang Y."/>
            <person name="Donnelly M.J."/>
            <person name="Kadowaki T."/>
            <person name="McGarry J.W."/>
            <person name="Darby A.C."/>
            <person name="Makepeace B.L."/>
        </authorList>
    </citation>
    <scope>NUCLEOTIDE SEQUENCE [LARGE SCALE GENOMIC DNA]</scope>
    <source>
        <strain evidence="10">UoL-WK</strain>
    </source>
</reference>
<dbReference type="GO" id="GO:0006627">
    <property type="term" value="P:protein processing involved in protein targeting to mitochondrion"/>
    <property type="evidence" value="ECO:0007669"/>
    <property type="project" value="TreeGrafter"/>
</dbReference>
<evidence type="ECO:0000313" key="11">
    <source>
        <dbReference type="Proteomes" id="UP000285301"/>
    </source>
</evidence>
<feature type="domain" description="Peptidase S26" evidence="9">
    <location>
        <begin position="116"/>
        <end position="153"/>
    </location>
</feature>
<evidence type="ECO:0000259" key="9">
    <source>
        <dbReference type="Pfam" id="PF10502"/>
    </source>
</evidence>
<dbReference type="GO" id="GO:0006465">
    <property type="term" value="P:signal peptide processing"/>
    <property type="evidence" value="ECO:0007669"/>
    <property type="project" value="InterPro"/>
</dbReference>
<dbReference type="PRINTS" id="PR00727">
    <property type="entry name" value="LEADERPTASE"/>
</dbReference>
<evidence type="ECO:0000256" key="6">
    <source>
        <dbReference type="ARBA" id="ARBA00023136"/>
    </source>
</evidence>
<evidence type="ECO:0000313" key="10">
    <source>
        <dbReference type="EMBL" id="RWS07707.1"/>
    </source>
</evidence>
<comment type="caution">
    <text evidence="10">The sequence shown here is derived from an EMBL/GenBank/DDBJ whole genome shotgun (WGS) entry which is preliminary data.</text>
</comment>
<dbReference type="AlphaFoldDB" id="A0A443QXD9"/>
<sequence>MVAKQFCVYTRNCLQVVCIYWCFTEYGFKLVKCEGISMEPTIRSNDVLLSSQWAVYRNNIERLCEFVYKSSFPLIVINCRGNVVIARSPDDPNRLICKRIVGMEGDKIGHGLFAPSVPKGHVWLEGDNKLQSNDSRKYGAVPMGLIIGKVIYRVCISNGQKIQSNLQFVSGISVR</sequence>
<protein>
    <submittedName>
        <fullName evidence="10">Mitochondrial inner membrane protease subunit 1-like protein</fullName>
    </submittedName>
</protein>
<dbReference type="InterPro" id="IPR036286">
    <property type="entry name" value="LexA/Signal_pep-like_sf"/>
</dbReference>
<feature type="domain" description="Peptidase S26" evidence="9">
    <location>
        <begin position="12"/>
        <end position="108"/>
    </location>
</feature>
<keyword evidence="11" id="KW-1185">Reference proteome</keyword>
<comment type="subunit">
    <text evidence="2">Heterodimer of 2 subunits, IMMPL1 and IMMPL2.</text>
</comment>
<dbReference type="EMBL" id="NCKU01003342">
    <property type="protein sequence ID" value="RWS07707.1"/>
    <property type="molecule type" value="Genomic_DNA"/>
</dbReference>
<dbReference type="GO" id="GO:0042720">
    <property type="term" value="C:mitochondrial inner membrane peptidase complex"/>
    <property type="evidence" value="ECO:0007669"/>
    <property type="project" value="TreeGrafter"/>
</dbReference>
<dbReference type="InterPro" id="IPR000223">
    <property type="entry name" value="Pept_S26A_signal_pept_1"/>
</dbReference>
<evidence type="ECO:0000256" key="8">
    <source>
        <dbReference type="PIRSR" id="PIRSR600223-1"/>
    </source>
</evidence>
<evidence type="ECO:0000256" key="5">
    <source>
        <dbReference type="ARBA" id="ARBA00023128"/>
    </source>
</evidence>
<dbReference type="Gene3D" id="2.10.109.10">
    <property type="entry name" value="Umud Fragment, subunit A"/>
    <property type="match status" value="1"/>
</dbReference>
<keyword evidence="5" id="KW-0496">Mitochondrion</keyword>